<dbReference type="Gene3D" id="3.10.20.90">
    <property type="entry name" value="Phosphatidylinositol 3-kinase Catalytic Subunit, Chain A, domain 1"/>
    <property type="match status" value="1"/>
</dbReference>
<accession>A0A2B4RTV1</accession>
<dbReference type="PROSITE" id="PS50053">
    <property type="entry name" value="UBIQUITIN_2"/>
    <property type="match status" value="1"/>
</dbReference>
<feature type="domain" description="Ubiquitin-like" evidence="2">
    <location>
        <begin position="27"/>
        <end position="77"/>
    </location>
</feature>
<feature type="region of interest" description="Disordered" evidence="1">
    <location>
        <begin position="453"/>
        <end position="485"/>
    </location>
</feature>
<dbReference type="InterPro" id="IPR000626">
    <property type="entry name" value="Ubiquitin-like_dom"/>
</dbReference>
<dbReference type="Pfam" id="PF00240">
    <property type="entry name" value="ubiquitin"/>
    <property type="match status" value="1"/>
</dbReference>
<sequence>MDFYVDYSCENNTETGRFKLTVPDLSTTSIRDVKIAIQEAIQAPVCDQKLFYQGQLLSDDQMTLGRLYFKEGESLKLQFLAVVDITGMRKLLSAIKTSAKGIVEKLHRQLPDILMTKDPNGSAVSFSFSQAFGDVKLGDTYRALPELSSQYFAPWKCLKSRANRHFFVQEGGFDAFLEVFKYSLNLFLFADSQETSDDQSPMDIVMLQTMNHLKRHFDQGQLLLEYRCLSCLWTFTETYEDKKFALSKGVFPLSVEALLIHPDAFKEAGFTDLARLIVLLNQSAVGCCAGFVEYDSKLQEQAAKSPAMISKLLFMIDRSQSEPAEYSLFSSQVASNTLFYCTFNVKSAQYLVNLGVVEKMLNITKRLLDDEEGNFPLRYYCCLFLARMRSAPLVILPTSICSTIDELIDTFLDRHVPCEVTKYEGELSFVWMTIVPLVHLAFAGGKEYTQGGKVNHSYHGDGHQGNSSNLDSTQSKENRFYEGQSSSSAINDLGVALSAVEINADYKNHLEPNKDERDSKCELRQGKKACAQLEAEVTEEAKVTIIGTTVYFQKINQVNISSQKVECHCATAKTQSLSTEKKDCVMEREKDQFIWPGSKSTQKLGIFSLVHMFSIKENRELALSENLPVYLVCLSWHLPCELKEKLKLSMDNLYFASSPPSLKVAAKSVLALMRGFDMFYRL</sequence>
<reference evidence="4" key="1">
    <citation type="journal article" date="2017" name="bioRxiv">
        <title>Comparative analysis of the genomes of Stylophora pistillata and Acropora digitifera provides evidence for extensive differences between species of corals.</title>
        <authorList>
            <person name="Voolstra C.R."/>
            <person name="Li Y."/>
            <person name="Liew Y.J."/>
            <person name="Baumgarten S."/>
            <person name="Zoccola D."/>
            <person name="Flot J.-F."/>
            <person name="Tambutte S."/>
            <person name="Allemand D."/>
            <person name="Aranda M."/>
        </authorList>
    </citation>
    <scope>NUCLEOTIDE SEQUENCE [LARGE SCALE GENOMIC DNA]</scope>
</reference>
<keyword evidence="4" id="KW-1185">Reference proteome</keyword>
<dbReference type="SUPFAM" id="SSF54236">
    <property type="entry name" value="Ubiquitin-like"/>
    <property type="match status" value="1"/>
</dbReference>
<comment type="caution">
    <text evidence="3">The sequence shown here is derived from an EMBL/GenBank/DDBJ whole genome shotgun (WGS) entry which is preliminary data.</text>
</comment>
<organism evidence="3 4">
    <name type="scientific">Stylophora pistillata</name>
    <name type="common">Smooth cauliflower coral</name>
    <dbReference type="NCBI Taxonomy" id="50429"/>
    <lineage>
        <taxon>Eukaryota</taxon>
        <taxon>Metazoa</taxon>
        <taxon>Cnidaria</taxon>
        <taxon>Anthozoa</taxon>
        <taxon>Hexacorallia</taxon>
        <taxon>Scleractinia</taxon>
        <taxon>Astrocoeniina</taxon>
        <taxon>Pocilloporidae</taxon>
        <taxon>Stylophora</taxon>
    </lineage>
</organism>
<dbReference type="InterPro" id="IPR029071">
    <property type="entry name" value="Ubiquitin-like_domsf"/>
</dbReference>
<dbReference type="Proteomes" id="UP000225706">
    <property type="component" value="Unassembled WGS sequence"/>
</dbReference>
<dbReference type="OrthoDB" id="5948924at2759"/>
<evidence type="ECO:0000313" key="3">
    <source>
        <dbReference type="EMBL" id="PFX19675.1"/>
    </source>
</evidence>
<evidence type="ECO:0000259" key="2">
    <source>
        <dbReference type="PROSITE" id="PS50053"/>
    </source>
</evidence>
<evidence type="ECO:0000313" key="4">
    <source>
        <dbReference type="Proteomes" id="UP000225706"/>
    </source>
</evidence>
<proteinExistence type="predicted"/>
<dbReference type="EMBL" id="LSMT01000349">
    <property type="protein sequence ID" value="PFX19675.1"/>
    <property type="molecule type" value="Genomic_DNA"/>
</dbReference>
<name>A0A2B4RTV1_STYPI</name>
<gene>
    <name evidence="3" type="ORF">AWC38_SpisGene15912</name>
</gene>
<evidence type="ECO:0000256" key="1">
    <source>
        <dbReference type="SAM" id="MobiDB-lite"/>
    </source>
</evidence>
<protein>
    <recommendedName>
        <fullName evidence="2">Ubiquitin-like domain-containing protein</fullName>
    </recommendedName>
</protein>
<dbReference type="AlphaFoldDB" id="A0A2B4RTV1"/>
<feature type="compositionally biased region" description="Polar residues" evidence="1">
    <location>
        <begin position="464"/>
        <end position="473"/>
    </location>
</feature>